<organism evidence="1 2">
    <name type="scientific">Pseudomonas phage vB_PaeM_C2-10_Ab02</name>
    <dbReference type="NCBI Taxonomy" id="1548900"/>
    <lineage>
        <taxon>Viruses</taxon>
        <taxon>Duplodnaviria</taxon>
        <taxon>Heunggongvirae</taxon>
        <taxon>Uroviricota</taxon>
        <taxon>Caudoviricetes</taxon>
        <taxon>Vandenendeviridae</taxon>
        <taxon>Skurskavirinae</taxon>
        <taxon>Pakpunavirus</taxon>
        <taxon>Pakpunavirus CAb02</taxon>
    </lineage>
</organism>
<keyword evidence="2" id="KW-1185">Reference proteome</keyword>
<dbReference type="GeneID" id="40100217"/>
<evidence type="ECO:0000313" key="2">
    <source>
        <dbReference type="Proteomes" id="UP000030231"/>
    </source>
</evidence>
<dbReference type="RefSeq" id="YP_009623513.1">
    <property type="nucleotide sequence ID" value="NC_042113.1"/>
</dbReference>
<dbReference type="Proteomes" id="UP000030231">
    <property type="component" value="Genome"/>
</dbReference>
<dbReference type="EMBL" id="LN610572">
    <property type="protein sequence ID" value="CEF89036.1"/>
    <property type="molecule type" value="Genomic_DNA"/>
</dbReference>
<proteinExistence type="predicted"/>
<dbReference type="KEGG" id="vg:40100217"/>
<accession>A0A0A1IUF3</accession>
<sequence>MNTARLYVYGKSSMVGITVDNKANREYYTSKGFEVSETPLAHKSVANKYKQKGGK</sequence>
<reference evidence="1 2" key="1">
    <citation type="journal article" date="2015" name="PLoS ONE">
        <title>Investigation of a Large Collection of Pseudomonas aeruginosa Bacteriophages Collected from a Single Environmental Source in Abidjan, Cote d'Ivoire.</title>
        <authorList>
            <person name="Essoh C."/>
            <person name="Latino L."/>
            <person name="Midoux C."/>
            <person name="Blouin Y."/>
            <person name="Loukou G."/>
            <person name="Nguetta S.P."/>
            <person name="Lathro S."/>
            <person name="Cablanmian A."/>
            <person name="Kouassi A.K."/>
            <person name="Vergnaud G."/>
            <person name="Pourcel C."/>
        </authorList>
    </citation>
    <scope>NUCLEOTIDE SEQUENCE [LARGE SCALE GENOMIC DNA]</scope>
    <source>
        <strain evidence="1">Ab02</strain>
    </source>
</reference>
<name>A0A0A1IUF3_9CAUD</name>
<evidence type="ECO:0000313" key="1">
    <source>
        <dbReference type="EMBL" id="CEF89036.1"/>
    </source>
</evidence>
<protein>
    <submittedName>
        <fullName evidence="1">Uncharacterized protein</fullName>
    </submittedName>
</protein>
<gene>
    <name evidence="1" type="primary">ORF107</name>
</gene>